<dbReference type="OrthoDB" id="5325862at2759"/>
<organism evidence="1 2">
    <name type="scientific">Lophiotrema nucula</name>
    <dbReference type="NCBI Taxonomy" id="690887"/>
    <lineage>
        <taxon>Eukaryota</taxon>
        <taxon>Fungi</taxon>
        <taxon>Dikarya</taxon>
        <taxon>Ascomycota</taxon>
        <taxon>Pezizomycotina</taxon>
        <taxon>Dothideomycetes</taxon>
        <taxon>Pleosporomycetidae</taxon>
        <taxon>Pleosporales</taxon>
        <taxon>Lophiotremataceae</taxon>
        <taxon>Lophiotrema</taxon>
    </lineage>
</organism>
<dbReference type="AlphaFoldDB" id="A0A6A5YJ55"/>
<keyword evidence="2" id="KW-1185">Reference proteome</keyword>
<gene>
    <name evidence="1" type="ORF">BDV96DRAFT_654086</name>
</gene>
<protein>
    <recommendedName>
        <fullName evidence="3">Tubby C-terminal-like domain-containing protein</fullName>
    </recommendedName>
</protein>
<accession>A0A6A5YJ55</accession>
<sequence length="260" mass="27750">MSTTTLTVDEKALAPAIPLAQISGPDRKELILADTVSITSGTTIAPLDAGFVASKSLHINAKGVPVLRLPLAPTQLETSIHNADGSVAYLSTREKQSSGNCVLSDAEGKQLISTSYFFGPGRDPVLHYMEDGGGEGKQIRTLSRWTSRTQRFVLPDGREFTWAYRKEKGFGGENKKGTALVMTLAGKRMAVLVRNEETRTPGSKSCSAGNGGELVLGDTVGTAEGMGEDVVVATCLLMLKKEIDRRRTVQFMMISAAVSA</sequence>
<name>A0A6A5YJ55_9PLEO</name>
<evidence type="ECO:0008006" key="3">
    <source>
        <dbReference type="Google" id="ProtNLM"/>
    </source>
</evidence>
<proteinExistence type="predicted"/>
<dbReference type="Proteomes" id="UP000799770">
    <property type="component" value="Unassembled WGS sequence"/>
</dbReference>
<reference evidence="1" key="1">
    <citation type="journal article" date="2020" name="Stud. Mycol.">
        <title>101 Dothideomycetes genomes: a test case for predicting lifestyles and emergence of pathogens.</title>
        <authorList>
            <person name="Haridas S."/>
            <person name="Albert R."/>
            <person name="Binder M."/>
            <person name="Bloem J."/>
            <person name="Labutti K."/>
            <person name="Salamov A."/>
            <person name="Andreopoulos B."/>
            <person name="Baker S."/>
            <person name="Barry K."/>
            <person name="Bills G."/>
            <person name="Bluhm B."/>
            <person name="Cannon C."/>
            <person name="Castanera R."/>
            <person name="Culley D."/>
            <person name="Daum C."/>
            <person name="Ezra D."/>
            <person name="Gonzalez J."/>
            <person name="Henrissat B."/>
            <person name="Kuo A."/>
            <person name="Liang C."/>
            <person name="Lipzen A."/>
            <person name="Lutzoni F."/>
            <person name="Magnuson J."/>
            <person name="Mondo S."/>
            <person name="Nolan M."/>
            <person name="Ohm R."/>
            <person name="Pangilinan J."/>
            <person name="Park H.-J."/>
            <person name="Ramirez L."/>
            <person name="Alfaro M."/>
            <person name="Sun H."/>
            <person name="Tritt A."/>
            <person name="Yoshinaga Y."/>
            <person name="Zwiers L.-H."/>
            <person name="Turgeon B."/>
            <person name="Goodwin S."/>
            <person name="Spatafora J."/>
            <person name="Crous P."/>
            <person name="Grigoriev I."/>
        </authorList>
    </citation>
    <scope>NUCLEOTIDE SEQUENCE</scope>
    <source>
        <strain evidence="1">CBS 627.86</strain>
    </source>
</reference>
<evidence type="ECO:0000313" key="1">
    <source>
        <dbReference type="EMBL" id="KAF2106993.1"/>
    </source>
</evidence>
<evidence type="ECO:0000313" key="2">
    <source>
        <dbReference type="Proteomes" id="UP000799770"/>
    </source>
</evidence>
<dbReference type="EMBL" id="ML977357">
    <property type="protein sequence ID" value="KAF2106993.1"/>
    <property type="molecule type" value="Genomic_DNA"/>
</dbReference>